<dbReference type="AlphaFoldDB" id="A0A512MDX2"/>
<evidence type="ECO:0000313" key="3">
    <source>
        <dbReference type="Proteomes" id="UP000321577"/>
    </source>
</evidence>
<gene>
    <name evidence="2" type="ORF">BGE01nite_41830</name>
</gene>
<evidence type="ECO:0008006" key="4">
    <source>
        <dbReference type="Google" id="ProtNLM"/>
    </source>
</evidence>
<reference evidence="2 3" key="1">
    <citation type="submission" date="2019-07" db="EMBL/GenBank/DDBJ databases">
        <title>Whole genome shotgun sequence of Brevifollis gellanilyticus NBRC 108608.</title>
        <authorList>
            <person name="Hosoyama A."/>
            <person name="Uohara A."/>
            <person name="Ohji S."/>
            <person name="Ichikawa N."/>
        </authorList>
    </citation>
    <scope>NUCLEOTIDE SEQUENCE [LARGE SCALE GENOMIC DNA]</scope>
    <source>
        <strain evidence="2 3">NBRC 108608</strain>
    </source>
</reference>
<dbReference type="EMBL" id="BKAG01000038">
    <property type="protein sequence ID" value="GEP44892.1"/>
    <property type="molecule type" value="Genomic_DNA"/>
</dbReference>
<keyword evidence="3" id="KW-1185">Reference proteome</keyword>
<dbReference type="PROSITE" id="PS51257">
    <property type="entry name" value="PROKAR_LIPOPROTEIN"/>
    <property type="match status" value="1"/>
</dbReference>
<organism evidence="2 3">
    <name type="scientific">Brevifollis gellanilyticus</name>
    <dbReference type="NCBI Taxonomy" id="748831"/>
    <lineage>
        <taxon>Bacteria</taxon>
        <taxon>Pseudomonadati</taxon>
        <taxon>Verrucomicrobiota</taxon>
        <taxon>Verrucomicrobiia</taxon>
        <taxon>Verrucomicrobiales</taxon>
        <taxon>Verrucomicrobiaceae</taxon>
    </lineage>
</organism>
<proteinExistence type="predicted"/>
<name>A0A512MDX2_9BACT</name>
<protein>
    <recommendedName>
        <fullName evidence="4">Phospholipase/carboxylesterase/thioesterase domain-containing protein</fullName>
    </recommendedName>
</protein>
<feature type="signal peptide" evidence="1">
    <location>
        <begin position="1"/>
        <end position="20"/>
    </location>
</feature>
<accession>A0A512MDX2</accession>
<keyword evidence="1" id="KW-0732">Signal</keyword>
<comment type="caution">
    <text evidence="2">The sequence shown here is derived from an EMBL/GenBank/DDBJ whole genome shotgun (WGS) entry which is preliminary data.</text>
</comment>
<dbReference type="SUPFAM" id="SSF53474">
    <property type="entry name" value="alpha/beta-Hydrolases"/>
    <property type="match status" value="1"/>
</dbReference>
<dbReference type="OrthoDB" id="189575at2"/>
<evidence type="ECO:0000256" key="1">
    <source>
        <dbReference type="SAM" id="SignalP"/>
    </source>
</evidence>
<sequence>MISRAVITLLMLAGSSCLSAQTTPVALMDIPLDLSVPAVTHGPPSAGKRVPLTSMGWECTAVHHLLYLPTDWQAGKKLPVFIEYAGNPYDHGSGNAGDGSVESCVMGYGISAGKGMIWASLPFIEESGGEVQNAARWWGDVEMTRDYCVETVRDICARYGGDSRRVFIGGFSRGAIAANLIGLHDDEIAALWCGFICHSHYDGSRRWPRDGGREAVLERLRRLGSRPQWISHEIEPMETKRWLGVTGITGDWTFVSLPFPEHSGAWVLRDLPERKRLREWVAKVME</sequence>
<evidence type="ECO:0000313" key="2">
    <source>
        <dbReference type="EMBL" id="GEP44892.1"/>
    </source>
</evidence>
<feature type="chain" id="PRO_5022045633" description="Phospholipase/carboxylesterase/thioesterase domain-containing protein" evidence="1">
    <location>
        <begin position="21"/>
        <end position="286"/>
    </location>
</feature>
<dbReference type="Proteomes" id="UP000321577">
    <property type="component" value="Unassembled WGS sequence"/>
</dbReference>
<dbReference type="InterPro" id="IPR029058">
    <property type="entry name" value="AB_hydrolase_fold"/>
</dbReference>
<dbReference type="RefSeq" id="WP_146853276.1">
    <property type="nucleotide sequence ID" value="NZ_BKAG01000038.1"/>
</dbReference>
<dbReference type="Gene3D" id="3.40.50.1820">
    <property type="entry name" value="alpha/beta hydrolase"/>
    <property type="match status" value="1"/>
</dbReference>